<dbReference type="UniPathway" id="UPA00296"/>
<protein>
    <recommendedName>
        <fullName evidence="6 16">NADPH:adrenodoxin oxidoreductase, mitochondrial</fullName>
        <ecNumber evidence="5 16">1.18.1.6</ecNumber>
    </recommendedName>
</protein>
<evidence type="ECO:0000256" key="11">
    <source>
        <dbReference type="ARBA" id="ARBA00022946"/>
    </source>
</evidence>
<proteinExistence type="inferred from homology"/>
<dbReference type="InterPro" id="IPR055275">
    <property type="entry name" value="Ferredox_Rdtase"/>
</dbReference>
<feature type="binding site" evidence="17">
    <location>
        <position position="377"/>
    </location>
    <ligand>
        <name>FAD</name>
        <dbReference type="ChEBI" id="CHEBI:57692"/>
    </ligand>
</feature>
<comment type="similarity">
    <text evidence="4 16">Belongs to the ferredoxin--NADP reductase type 1 family.</text>
</comment>
<name>A0A2A4K1H7_HELVI</name>
<feature type="binding site" evidence="18">
    <location>
        <position position="384"/>
    </location>
    <ligand>
        <name>NADP(+)</name>
        <dbReference type="ChEBI" id="CHEBI:58349"/>
    </ligand>
</feature>
<evidence type="ECO:0000256" key="17">
    <source>
        <dbReference type="PIRSR" id="PIRSR000362-1"/>
    </source>
</evidence>
<dbReference type="PIRSF" id="PIRSF000362">
    <property type="entry name" value="FNR"/>
    <property type="match status" value="1"/>
</dbReference>
<evidence type="ECO:0000256" key="4">
    <source>
        <dbReference type="ARBA" id="ARBA00008312"/>
    </source>
</evidence>
<evidence type="ECO:0000256" key="5">
    <source>
        <dbReference type="ARBA" id="ARBA00013219"/>
    </source>
</evidence>
<comment type="cofactor">
    <cofactor evidence="1 16 17">
        <name>FAD</name>
        <dbReference type="ChEBI" id="CHEBI:57692"/>
    </cofactor>
</comment>
<keyword evidence="13 16" id="KW-0560">Oxidoreductase</keyword>
<comment type="subcellular location">
    <subcellularLocation>
        <location evidence="2 16">Mitochondrion</location>
    </subcellularLocation>
</comment>
<feature type="binding site" evidence="17">
    <location>
        <position position="29"/>
    </location>
    <ligand>
        <name>FAD</name>
        <dbReference type="ChEBI" id="CHEBI:57692"/>
    </ligand>
</feature>
<evidence type="ECO:0000256" key="9">
    <source>
        <dbReference type="ARBA" id="ARBA00022827"/>
    </source>
</evidence>
<evidence type="ECO:0000256" key="14">
    <source>
        <dbReference type="ARBA" id="ARBA00023128"/>
    </source>
</evidence>
<dbReference type="EMBL" id="NWSH01000302">
    <property type="protein sequence ID" value="PCG77613.1"/>
    <property type="molecule type" value="Genomic_DNA"/>
</dbReference>
<comment type="catalytic activity">
    <reaction evidence="15 16">
        <text>2 reduced [adrenodoxin] + NADP(+) + H(+) = 2 oxidized [adrenodoxin] + NADPH</text>
        <dbReference type="Rhea" id="RHEA:42312"/>
        <dbReference type="Rhea" id="RHEA-COMP:9998"/>
        <dbReference type="Rhea" id="RHEA-COMP:9999"/>
        <dbReference type="ChEBI" id="CHEBI:15378"/>
        <dbReference type="ChEBI" id="CHEBI:33737"/>
        <dbReference type="ChEBI" id="CHEBI:33738"/>
        <dbReference type="ChEBI" id="CHEBI:57783"/>
        <dbReference type="ChEBI" id="CHEBI:58349"/>
        <dbReference type="EC" id="1.18.1.6"/>
    </reaction>
</comment>
<keyword evidence="9 16" id="KW-0274">FAD</keyword>
<dbReference type="STRING" id="7102.A0A2A4K1H7"/>
<feature type="binding site" evidence="17">
    <location>
        <position position="58"/>
    </location>
    <ligand>
        <name>FAD</name>
        <dbReference type="ChEBI" id="CHEBI:57692"/>
    </ligand>
</feature>
<evidence type="ECO:0000256" key="15">
    <source>
        <dbReference type="ARBA" id="ARBA00048933"/>
    </source>
</evidence>
<feature type="binding site" evidence="18">
    <location>
        <position position="221"/>
    </location>
    <ligand>
        <name>NADP(+)</name>
        <dbReference type="ChEBI" id="CHEBI:58349"/>
    </ligand>
</feature>
<dbReference type="Gene3D" id="3.40.50.720">
    <property type="entry name" value="NAD(P)-binding Rossmann-like Domain"/>
    <property type="match status" value="1"/>
</dbReference>
<feature type="binding site" evidence="17">
    <location>
        <begin position="384"/>
        <end position="386"/>
    </location>
    <ligand>
        <name>FAD</name>
        <dbReference type="ChEBI" id="CHEBI:57692"/>
    </ligand>
</feature>
<evidence type="ECO:0000256" key="2">
    <source>
        <dbReference type="ARBA" id="ARBA00004173"/>
    </source>
</evidence>
<dbReference type="GO" id="GO:0016491">
    <property type="term" value="F:oxidoreductase activity"/>
    <property type="evidence" value="ECO:0007669"/>
    <property type="project" value="UniProtKB-KW"/>
</dbReference>
<comment type="pathway">
    <text evidence="3">Steroid metabolism; cholesterol metabolism.</text>
</comment>
<accession>A0A2A4K1H7</accession>
<feature type="binding site" evidence="17">
    <location>
        <position position="94"/>
    </location>
    <ligand>
        <name>FAD</name>
        <dbReference type="ChEBI" id="CHEBI:57692"/>
    </ligand>
</feature>
<feature type="domain" description="FAD/NAD(P)-binding" evidence="19">
    <location>
        <begin position="20"/>
        <end position="176"/>
    </location>
</feature>
<feature type="binding site" evidence="17">
    <location>
        <position position="50"/>
    </location>
    <ligand>
        <name>FAD</name>
        <dbReference type="ChEBI" id="CHEBI:57692"/>
    </ligand>
</feature>
<dbReference type="InterPro" id="IPR021163">
    <property type="entry name" value="Ferredox_Rdtase_adrenod"/>
</dbReference>
<dbReference type="EC" id="1.18.1.6" evidence="5 16"/>
<evidence type="ECO:0000256" key="8">
    <source>
        <dbReference type="ARBA" id="ARBA00022630"/>
    </source>
</evidence>
<dbReference type="FunFam" id="3.50.50.60:FF:000036">
    <property type="entry name" value="NADPH:adrenodoxin oxidoreductase, mitochondrial"/>
    <property type="match status" value="1"/>
</dbReference>
<dbReference type="PANTHER" id="PTHR48467:SF1">
    <property type="entry name" value="GLUTAMATE SYNTHASE 1 [NADH], CHLOROPLASTIC-LIKE"/>
    <property type="match status" value="1"/>
</dbReference>
<dbReference type="AlphaFoldDB" id="A0A2A4K1H7"/>
<evidence type="ECO:0000256" key="10">
    <source>
        <dbReference type="ARBA" id="ARBA00022857"/>
    </source>
</evidence>
<evidence type="ECO:0000256" key="3">
    <source>
        <dbReference type="ARBA" id="ARBA00004731"/>
    </source>
</evidence>
<gene>
    <name evidence="20" type="ORF">B5V51_6846</name>
</gene>
<dbReference type="Gene3D" id="3.50.50.60">
    <property type="entry name" value="FAD/NAD(P)-binding domain"/>
    <property type="match status" value="1"/>
</dbReference>
<organism evidence="20">
    <name type="scientific">Heliothis virescens</name>
    <name type="common">Tobacco budworm moth</name>
    <dbReference type="NCBI Taxonomy" id="7102"/>
    <lineage>
        <taxon>Eukaryota</taxon>
        <taxon>Metazoa</taxon>
        <taxon>Ecdysozoa</taxon>
        <taxon>Arthropoda</taxon>
        <taxon>Hexapoda</taxon>
        <taxon>Insecta</taxon>
        <taxon>Pterygota</taxon>
        <taxon>Neoptera</taxon>
        <taxon>Endopterygota</taxon>
        <taxon>Lepidoptera</taxon>
        <taxon>Glossata</taxon>
        <taxon>Ditrysia</taxon>
        <taxon>Noctuoidea</taxon>
        <taxon>Noctuidae</taxon>
        <taxon>Heliothinae</taxon>
        <taxon>Heliothis</taxon>
    </lineage>
</organism>
<dbReference type="InterPro" id="IPR023753">
    <property type="entry name" value="FAD/NAD-binding_dom"/>
</dbReference>
<evidence type="ECO:0000256" key="13">
    <source>
        <dbReference type="ARBA" id="ARBA00023002"/>
    </source>
</evidence>
<reference evidence="20" key="1">
    <citation type="submission" date="2017-09" db="EMBL/GenBank/DDBJ databases">
        <title>Contemporary evolution of a Lepidopteran species, Heliothis virescens, in response to modern agricultural practices.</title>
        <authorList>
            <person name="Fritz M.L."/>
            <person name="Deyonke A.M."/>
            <person name="Papanicolaou A."/>
            <person name="Micinski S."/>
            <person name="Westbrook J."/>
            <person name="Gould F."/>
        </authorList>
    </citation>
    <scope>NUCLEOTIDE SEQUENCE [LARGE SCALE GENOMIC DNA]</scope>
    <source>
        <strain evidence="20">HvINT-</strain>
        <tissue evidence="20">Whole body</tissue>
    </source>
</reference>
<feature type="binding site" evidence="18">
    <location>
        <begin position="165"/>
        <end position="168"/>
    </location>
    <ligand>
        <name>NADP(+)</name>
        <dbReference type="ChEBI" id="CHEBI:58349"/>
    </ligand>
</feature>
<dbReference type="PRINTS" id="PR00419">
    <property type="entry name" value="ADXRDTASE"/>
</dbReference>
<keyword evidence="11" id="KW-0809">Transit peptide</keyword>
<evidence type="ECO:0000259" key="19">
    <source>
        <dbReference type="Pfam" id="PF07992"/>
    </source>
</evidence>
<dbReference type="GO" id="GO:0008203">
    <property type="term" value="P:cholesterol metabolic process"/>
    <property type="evidence" value="ECO:0007669"/>
    <property type="project" value="UniProtKB-UniPathway"/>
</dbReference>
<evidence type="ECO:0000256" key="12">
    <source>
        <dbReference type="ARBA" id="ARBA00022982"/>
    </source>
</evidence>
<keyword evidence="10 16" id="KW-0521">NADP</keyword>
<dbReference type="InterPro" id="IPR036188">
    <property type="entry name" value="FAD/NAD-bd_sf"/>
</dbReference>
<keyword evidence="14 16" id="KW-0496">Mitochondrion</keyword>
<evidence type="ECO:0000256" key="7">
    <source>
        <dbReference type="ARBA" id="ARBA00022448"/>
    </source>
</evidence>
<sequence>MTYKILRKALCSSSYKKRPQVCIVGAGPAGFYAAMHITKKLDSVNIDILEKLPVPFGLIRYGVAPDHPEVKNVINQFTKVAQQPNVNFYGNVTLGKDVNLHQLRQHYDAVLLTYGAEEDKILGIENEDATNVIAARNFVGWYNGLPCDKDLKIDLSCRTAAILGQGNVALDVARILLTPIDELKKTDITEHALAVLSESKLKEIYLVGRRGPLQVAFTIKELREQLKLKNCRTIWNENDFVNVEKVVPDLPRPRKRLTELMLKSLKEKHTVTDNSNIHYFKPVFFRSPHKFLVDAKKNLTGIELVCNKLVGDNLEQQKCVPTDKKEILDCGLAFRSIGYKSVKADKDLALNYGIVENNNGIVEDTDPNLAKLYVAGWLGTGPVGVILHTMGNAFQVAKVMCEKLCSINEPKRGGFEEIKKVISERNGNIIDWNGWEKIDKYEKELGKLRGKPREKICSVEAMLEIANK</sequence>
<evidence type="ECO:0000313" key="20">
    <source>
        <dbReference type="EMBL" id="PCG77613.1"/>
    </source>
</evidence>
<keyword evidence="7" id="KW-0813">Transport</keyword>
<dbReference type="Pfam" id="PF07992">
    <property type="entry name" value="Pyr_redox_2"/>
    <property type="match status" value="1"/>
</dbReference>
<feature type="binding site" evidence="18">
    <location>
        <begin position="209"/>
        <end position="210"/>
    </location>
    <ligand>
        <name>NADP(+)</name>
        <dbReference type="ChEBI" id="CHEBI:58349"/>
    </ligand>
</feature>
<evidence type="ECO:0000256" key="6">
    <source>
        <dbReference type="ARBA" id="ARBA00016287"/>
    </source>
</evidence>
<dbReference type="PANTHER" id="PTHR48467">
    <property type="entry name" value="GLUTAMATE SYNTHASE 1 [NADH], CHLOROPLASTIC-LIKE"/>
    <property type="match status" value="1"/>
</dbReference>
<keyword evidence="8 16" id="KW-0285">Flavoprotein</keyword>
<dbReference type="SUPFAM" id="SSF51971">
    <property type="entry name" value="Nucleotide-binding domain"/>
    <property type="match status" value="1"/>
</dbReference>
<comment type="caution">
    <text evidence="20">The sequence shown here is derived from an EMBL/GenBank/DDBJ whole genome shotgun (WGS) entry which is preliminary data.</text>
</comment>
<evidence type="ECO:0000256" key="18">
    <source>
        <dbReference type="PIRSR" id="PIRSR000362-2"/>
    </source>
</evidence>
<evidence type="ECO:0000256" key="16">
    <source>
        <dbReference type="PIRNR" id="PIRNR000362"/>
    </source>
</evidence>
<dbReference type="GO" id="GO:0005739">
    <property type="term" value="C:mitochondrion"/>
    <property type="evidence" value="ECO:0007669"/>
    <property type="project" value="UniProtKB-SubCell"/>
</dbReference>
<keyword evidence="12" id="KW-0249">Electron transport</keyword>
<evidence type="ECO:0000256" key="1">
    <source>
        <dbReference type="ARBA" id="ARBA00001974"/>
    </source>
</evidence>